<keyword evidence="2" id="KW-0464">Manganese</keyword>
<feature type="binding site" evidence="2">
    <location>
        <position position="233"/>
    </location>
    <ligand>
        <name>Mn(2+)</name>
        <dbReference type="ChEBI" id="CHEBI:29035"/>
        <label>2</label>
    </ligand>
</feature>
<dbReference type="InterPro" id="IPR051610">
    <property type="entry name" value="GPI/OXD"/>
</dbReference>
<comment type="caution">
    <text evidence="4">The sequence shown here is derived from an EMBL/GenBank/DDBJ whole genome shotgun (WGS) entry which is preliminary data.</text>
</comment>
<evidence type="ECO:0000313" key="5">
    <source>
        <dbReference type="Proteomes" id="UP000094578"/>
    </source>
</evidence>
<dbReference type="EC" id="4.1.1.2" evidence="4"/>
<feature type="binding site" evidence="2">
    <location>
        <position position="54"/>
    </location>
    <ligand>
        <name>Mn(2+)</name>
        <dbReference type="ChEBI" id="CHEBI:29035"/>
        <label>1</label>
    </ligand>
</feature>
<evidence type="ECO:0000259" key="3">
    <source>
        <dbReference type="SMART" id="SM00835"/>
    </source>
</evidence>
<dbReference type="EMBL" id="MDER01000031">
    <property type="protein sequence ID" value="ODP29343.1"/>
    <property type="molecule type" value="Genomic_DNA"/>
</dbReference>
<dbReference type="InterPro" id="IPR011051">
    <property type="entry name" value="RmlC_Cupin_sf"/>
</dbReference>
<organism evidence="4 5">
    <name type="scientific">Paenibacillus nuruki</name>
    <dbReference type="NCBI Taxonomy" id="1886670"/>
    <lineage>
        <taxon>Bacteria</taxon>
        <taxon>Bacillati</taxon>
        <taxon>Bacillota</taxon>
        <taxon>Bacilli</taxon>
        <taxon>Bacillales</taxon>
        <taxon>Paenibacillaceae</taxon>
        <taxon>Paenibacillus</taxon>
    </lineage>
</organism>
<keyword evidence="5" id="KW-1185">Reference proteome</keyword>
<reference evidence="4 5" key="1">
    <citation type="submission" date="2016-08" db="EMBL/GenBank/DDBJ databases">
        <title>Genome sequencing of Paenibacillus sp. TI45-13ar, isolated from Korean traditional nuruk.</title>
        <authorList>
            <person name="Kim S.-J."/>
        </authorList>
    </citation>
    <scope>NUCLEOTIDE SEQUENCE [LARGE SCALE GENOMIC DNA]</scope>
    <source>
        <strain evidence="4 5">TI45-13ar</strain>
    </source>
</reference>
<evidence type="ECO:0000313" key="4">
    <source>
        <dbReference type="EMBL" id="ODP29343.1"/>
    </source>
</evidence>
<dbReference type="PANTHER" id="PTHR35848">
    <property type="entry name" value="OXALATE-BINDING PROTEIN"/>
    <property type="match status" value="1"/>
</dbReference>
<protein>
    <submittedName>
        <fullName evidence="4">Oxalate decarboxylase</fullName>
        <ecNumber evidence="4">4.1.1.2</ecNumber>
    </submittedName>
</protein>
<gene>
    <name evidence="4" type="primary">oxdD</name>
    <name evidence="4" type="ORF">PTI45_01352</name>
</gene>
<evidence type="ECO:0000256" key="2">
    <source>
        <dbReference type="PIRSR" id="PIRSR617774-2"/>
    </source>
</evidence>
<dbReference type="PANTHER" id="PTHR35848:SF9">
    <property type="entry name" value="SLL1358 PROTEIN"/>
    <property type="match status" value="1"/>
</dbReference>
<dbReference type="InterPro" id="IPR014710">
    <property type="entry name" value="RmlC-like_jellyroll"/>
</dbReference>
<feature type="binding site" evidence="2">
    <location>
        <position position="235"/>
    </location>
    <ligand>
        <name>Mn(2+)</name>
        <dbReference type="ChEBI" id="CHEBI:29035"/>
        <label>2</label>
    </ligand>
</feature>
<feature type="binding site" evidence="2">
    <location>
        <position position="279"/>
    </location>
    <ligand>
        <name>Mn(2+)</name>
        <dbReference type="ChEBI" id="CHEBI:29035"/>
        <label>2</label>
    </ligand>
</feature>
<dbReference type="Pfam" id="PF00190">
    <property type="entry name" value="Cupin_1"/>
    <property type="match status" value="2"/>
</dbReference>
<feature type="domain" description="Cupin type-1" evidence="3">
    <location>
        <begin position="7"/>
        <end position="151"/>
    </location>
</feature>
<feature type="domain" description="Cupin type-1" evidence="3">
    <location>
        <begin position="187"/>
        <end position="329"/>
    </location>
</feature>
<name>A0A1E3L6P7_9BACL</name>
<dbReference type="Proteomes" id="UP000094578">
    <property type="component" value="Unassembled WGS sequence"/>
</dbReference>
<dbReference type="InterPro" id="IPR006045">
    <property type="entry name" value="Cupin_1"/>
</dbReference>
<dbReference type="GO" id="GO:0033609">
    <property type="term" value="P:oxalate metabolic process"/>
    <property type="evidence" value="ECO:0007669"/>
    <property type="project" value="InterPro"/>
</dbReference>
<dbReference type="GO" id="GO:0046564">
    <property type="term" value="F:oxalate decarboxylase activity"/>
    <property type="evidence" value="ECO:0007669"/>
    <property type="project" value="UniProtKB-EC"/>
</dbReference>
<dbReference type="CDD" id="cd20305">
    <property type="entry name" value="cupin_OxDC_C"/>
    <property type="match status" value="1"/>
</dbReference>
<dbReference type="InterPro" id="IPR017774">
    <property type="entry name" value="Bicupin_oxalate_deCO2ase/Oxase"/>
</dbReference>
<dbReference type="Gene3D" id="2.60.120.10">
    <property type="entry name" value="Jelly Rolls"/>
    <property type="match status" value="2"/>
</dbReference>
<dbReference type="STRING" id="1886670.PTI45_01352"/>
<sequence length="344" mass="38287">MTKTFKYRLEQQTAYEHSGGQMREVSVADFPVSTAMTGVSLRLAPGTLRELHWHANASEWGYVVSGSCRTTILHPDGTTYIDNFNSGDVWYFPKGYGHSIQGMGPDECHIIQIMNNGSFTEKHTFSITDFIAQTPIELVAQNLGISIEDAQRLPKKESYFAYGQVPDDSTLDATARSATGLTSMHRYPLMAQDPKRVPGGGTERVASARLFPISTNMTGAIIEIQPGALREMHWHPNTDEWQYYISGTARMAVFLGQGELIEDQFEAGDVGYVPEGAGHYIYNNGTEVCRILVGFNHGQHETIDLTKWISSTPNDVLATNLEINREQVSQLPQRHWFIAPAALQ</sequence>
<feature type="binding site" evidence="2">
    <location>
        <position position="52"/>
    </location>
    <ligand>
        <name>Mn(2+)</name>
        <dbReference type="ChEBI" id="CHEBI:29035"/>
        <label>1</label>
    </ligand>
</feature>
<accession>A0A1E3L6P7</accession>
<dbReference type="SMART" id="SM00835">
    <property type="entry name" value="Cupin_1"/>
    <property type="match status" value="2"/>
</dbReference>
<comment type="cofactor">
    <cofactor evidence="2">
        <name>Mn(2+)</name>
        <dbReference type="ChEBI" id="CHEBI:29035"/>
    </cofactor>
    <text evidence="2">Binds 2 manganese ions per subunit.</text>
</comment>
<dbReference type="RefSeq" id="WP_069326772.1">
    <property type="nucleotide sequence ID" value="NZ_MDER01000031.1"/>
</dbReference>
<dbReference type="PATRIC" id="fig|1886670.3.peg.1377"/>
<feature type="binding site" evidence="2">
    <location>
        <position position="240"/>
    </location>
    <ligand>
        <name>Mn(2+)</name>
        <dbReference type="ChEBI" id="CHEBI:29035"/>
        <label>2</label>
    </ligand>
</feature>
<dbReference type="AlphaFoldDB" id="A0A1E3L6P7"/>
<dbReference type="SUPFAM" id="SSF51182">
    <property type="entry name" value="RmlC-like cupins"/>
    <property type="match status" value="1"/>
</dbReference>
<keyword evidence="4" id="KW-0456">Lyase</keyword>
<proteinExistence type="predicted"/>
<dbReference type="GO" id="GO:0046872">
    <property type="term" value="F:metal ion binding"/>
    <property type="evidence" value="ECO:0007669"/>
    <property type="project" value="UniProtKB-KW"/>
</dbReference>
<dbReference type="CDD" id="cd20304">
    <property type="entry name" value="cupin_OxDC_N"/>
    <property type="match status" value="1"/>
</dbReference>
<feature type="binding site" evidence="2">
    <location>
        <position position="59"/>
    </location>
    <ligand>
        <name>Mn(2+)</name>
        <dbReference type="ChEBI" id="CHEBI:29035"/>
        <label>1</label>
    </ligand>
</feature>
<evidence type="ECO:0000256" key="1">
    <source>
        <dbReference type="ARBA" id="ARBA00022723"/>
    </source>
</evidence>
<feature type="binding site" evidence="2">
    <location>
        <position position="98"/>
    </location>
    <ligand>
        <name>Mn(2+)</name>
        <dbReference type="ChEBI" id="CHEBI:29035"/>
        <label>1</label>
    </ligand>
</feature>
<dbReference type="NCBIfam" id="TIGR03404">
    <property type="entry name" value="bicupin_oxalic"/>
    <property type="match status" value="1"/>
</dbReference>
<keyword evidence="1 2" id="KW-0479">Metal-binding</keyword>